<dbReference type="Proteomes" id="UP000076512">
    <property type="component" value="Unassembled WGS sequence"/>
</dbReference>
<dbReference type="OrthoDB" id="4569718at2"/>
<reference evidence="1 2" key="1">
    <citation type="submission" date="2016-04" db="EMBL/GenBank/DDBJ databases">
        <authorList>
            <person name="Evans L.H."/>
            <person name="Alamgir A."/>
            <person name="Owens N."/>
            <person name="Weber N.D."/>
            <person name="Virtaneva K."/>
            <person name="Barbian K."/>
            <person name="Babar A."/>
            <person name="Rosenke K."/>
        </authorList>
    </citation>
    <scope>NUCLEOTIDE SEQUENCE [LARGE SCALE GENOMIC DNA]</scope>
    <source>
        <strain evidence="1 2">IFM 0406</strain>
    </source>
</reference>
<evidence type="ECO:0008006" key="3">
    <source>
        <dbReference type="Google" id="ProtNLM"/>
    </source>
</evidence>
<comment type="caution">
    <text evidence="1">The sequence shown here is derived from an EMBL/GenBank/DDBJ whole genome shotgun (WGS) entry which is preliminary data.</text>
</comment>
<dbReference type="RefSeq" id="WP_067595172.1">
    <property type="nucleotide sequence ID" value="NZ_JABMCZ010000003.1"/>
</dbReference>
<accession>A0A164K5Q4</accession>
<sequence length="128" mass="13866">MAGFPDAELVCMALLDDLGYACTALPDGGRWSSLFPLIGVHRSGGGIDSEGITDRAMMSICVVDATRPKAWATAAKVRQRLRAAGATEVGGALIDSTEEIIGNNQEQDLDIDDRFVDMAFWVSFREIW</sequence>
<dbReference type="Pfam" id="PF23841">
    <property type="entry name" value="Phage_tail_terminator_2"/>
    <property type="match status" value="1"/>
</dbReference>
<evidence type="ECO:0000313" key="1">
    <source>
        <dbReference type="EMBL" id="KZM71062.1"/>
    </source>
</evidence>
<protein>
    <recommendedName>
        <fullName evidence="3">DUF3168 domain-containing protein</fullName>
    </recommendedName>
</protein>
<dbReference type="EMBL" id="LWGR01000013">
    <property type="protein sequence ID" value="KZM71062.1"/>
    <property type="molecule type" value="Genomic_DNA"/>
</dbReference>
<organism evidence="1 2">
    <name type="scientific">Nocardia terpenica</name>
    <dbReference type="NCBI Taxonomy" id="455432"/>
    <lineage>
        <taxon>Bacteria</taxon>
        <taxon>Bacillati</taxon>
        <taxon>Actinomycetota</taxon>
        <taxon>Actinomycetes</taxon>
        <taxon>Mycobacteriales</taxon>
        <taxon>Nocardiaceae</taxon>
        <taxon>Nocardia</taxon>
    </lineage>
</organism>
<proteinExistence type="predicted"/>
<name>A0A164K5Q4_9NOCA</name>
<gene>
    <name evidence="1" type="ORF">AWN90_41845</name>
</gene>
<dbReference type="InterPro" id="IPR057003">
    <property type="entry name" value="Phage_tail_terminator_2"/>
</dbReference>
<dbReference type="STRING" id="455432.AWN90_41845"/>
<evidence type="ECO:0000313" key="2">
    <source>
        <dbReference type="Proteomes" id="UP000076512"/>
    </source>
</evidence>
<keyword evidence="2" id="KW-1185">Reference proteome</keyword>
<dbReference type="AlphaFoldDB" id="A0A164K5Q4"/>